<accession>A0A8T0UEP3</accession>
<feature type="compositionally biased region" description="Polar residues" evidence="1">
    <location>
        <begin position="101"/>
        <end position="115"/>
    </location>
</feature>
<dbReference type="AlphaFoldDB" id="A0A8T0UEP3"/>
<proteinExistence type="predicted"/>
<evidence type="ECO:0000313" key="3">
    <source>
        <dbReference type="Proteomes" id="UP000823388"/>
    </source>
</evidence>
<reference evidence="2 3" key="1">
    <citation type="submission" date="2020-05" db="EMBL/GenBank/DDBJ databases">
        <title>WGS assembly of Panicum virgatum.</title>
        <authorList>
            <person name="Lovell J.T."/>
            <person name="Jenkins J."/>
            <person name="Shu S."/>
            <person name="Juenger T.E."/>
            <person name="Schmutz J."/>
        </authorList>
    </citation>
    <scope>NUCLEOTIDE SEQUENCE [LARGE SCALE GENOMIC DNA]</scope>
    <source>
        <strain evidence="3">cv. AP13</strain>
    </source>
</reference>
<organism evidence="2 3">
    <name type="scientific">Panicum virgatum</name>
    <name type="common">Blackwell switchgrass</name>
    <dbReference type="NCBI Taxonomy" id="38727"/>
    <lineage>
        <taxon>Eukaryota</taxon>
        <taxon>Viridiplantae</taxon>
        <taxon>Streptophyta</taxon>
        <taxon>Embryophyta</taxon>
        <taxon>Tracheophyta</taxon>
        <taxon>Spermatophyta</taxon>
        <taxon>Magnoliopsida</taxon>
        <taxon>Liliopsida</taxon>
        <taxon>Poales</taxon>
        <taxon>Poaceae</taxon>
        <taxon>PACMAD clade</taxon>
        <taxon>Panicoideae</taxon>
        <taxon>Panicodae</taxon>
        <taxon>Paniceae</taxon>
        <taxon>Panicinae</taxon>
        <taxon>Panicum</taxon>
        <taxon>Panicum sect. Hiantes</taxon>
    </lineage>
</organism>
<evidence type="ECO:0000313" key="2">
    <source>
        <dbReference type="EMBL" id="KAG2620548.1"/>
    </source>
</evidence>
<dbReference type="EMBL" id="CM029042">
    <property type="protein sequence ID" value="KAG2620548.1"/>
    <property type="molecule type" value="Genomic_DNA"/>
</dbReference>
<protein>
    <submittedName>
        <fullName evidence="2">Uncharacterized protein</fullName>
    </submittedName>
</protein>
<feature type="compositionally biased region" description="Pro residues" evidence="1">
    <location>
        <begin position="90"/>
        <end position="100"/>
    </location>
</feature>
<feature type="compositionally biased region" description="Low complexity" evidence="1">
    <location>
        <begin position="72"/>
        <end position="89"/>
    </location>
</feature>
<dbReference type="Proteomes" id="UP000823388">
    <property type="component" value="Chromosome 3N"/>
</dbReference>
<feature type="region of interest" description="Disordered" evidence="1">
    <location>
        <begin position="60"/>
        <end position="121"/>
    </location>
</feature>
<keyword evidence="3" id="KW-1185">Reference proteome</keyword>
<gene>
    <name evidence="2" type="ORF">PVAP13_3NG182571</name>
</gene>
<sequence>MLRNTDTWISCRIAYPICNRHGYAADTYPRRIRELGRIGPENLRLDMYLIGYGSVTAHLKGHPCCPNPTPPRAAARPAPPRATRAATRGRPPPEQPPPLPATTSHGRSPQGTQDQELPAWR</sequence>
<comment type="caution">
    <text evidence="2">The sequence shown here is derived from an EMBL/GenBank/DDBJ whole genome shotgun (WGS) entry which is preliminary data.</text>
</comment>
<evidence type="ECO:0000256" key="1">
    <source>
        <dbReference type="SAM" id="MobiDB-lite"/>
    </source>
</evidence>
<name>A0A8T0UEP3_PANVG</name>